<proteinExistence type="predicted"/>
<dbReference type="EMBL" id="CCAG010022780">
    <property type="status" value="NOT_ANNOTATED_CDS"/>
    <property type="molecule type" value="Genomic_DNA"/>
</dbReference>
<dbReference type="VEuPathDB" id="VectorBase:GMOY008294"/>
<evidence type="ECO:0000256" key="1">
    <source>
        <dbReference type="ARBA" id="ARBA00004123"/>
    </source>
</evidence>
<evidence type="ECO:0000259" key="2">
    <source>
        <dbReference type="PROSITE" id="PS51978"/>
    </source>
</evidence>
<keyword evidence="4" id="KW-1185">Reference proteome</keyword>
<dbReference type="PROSITE" id="PS51978">
    <property type="entry name" value="PBC"/>
    <property type="match status" value="1"/>
</dbReference>
<dbReference type="Pfam" id="PF03792">
    <property type="entry name" value="PBC"/>
    <property type="match status" value="1"/>
</dbReference>
<evidence type="ECO:0000313" key="4">
    <source>
        <dbReference type="Proteomes" id="UP000092444"/>
    </source>
</evidence>
<feature type="domain" description="PBC" evidence="2">
    <location>
        <begin position="1"/>
        <end position="106"/>
    </location>
</feature>
<dbReference type="GO" id="GO:0005634">
    <property type="term" value="C:nucleus"/>
    <property type="evidence" value="ECO:0007669"/>
    <property type="project" value="UniProtKB-SubCell"/>
</dbReference>
<reference evidence="3" key="1">
    <citation type="submission" date="2020-05" db="UniProtKB">
        <authorList>
            <consortium name="EnsemblMetazoa"/>
        </authorList>
    </citation>
    <scope>IDENTIFICATION</scope>
    <source>
        <strain evidence="3">Yale</strain>
    </source>
</reference>
<evidence type="ECO:0000313" key="3">
    <source>
        <dbReference type="EnsemblMetazoa" id="GMOY008294-PA"/>
    </source>
</evidence>
<accession>A0A1B0G4P8</accession>
<dbReference type="GO" id="GO:0003700">
    <property type="term" value="F:DNA-binding transcription factor activity"/>
    <property type="evidence" value="ECO:0007669"/>
    <property type="project" value="InterPro"/>
</dbReference>
<dbReference type="STRING" id="37546.A0A1B0G4P8"/>
<dbReference type="EnsemblMetazoa" id="GMOY008294-RA">
    <property type="protein sequence ID" value="GMOY008294-PA"/>
    <property type="gene ID" value="GMOY008294"/>
</dbReference>
<dbReference type="Proteomes" id="UP000092444">
    <property type="component" value="Unassembled WGS sequence"/>
</dbReference>
<organism evidence="3 4">
    <name type="scientific">Glossina morsitans morsitans</name>
    <name type="common">Savannah tsetse fly</name>
    <dbReference type="NCBI Taxonomy" id="37546"/>
    <lineage>
        <taxon>Eukaryota</taxon>
        <taxon>Metazoa</taxon>
        <taxon>Ecdysozoa</taxon>
        <taxon>Arthropoda</taxon>
        <taxon>Hexapoda</taxon>
        <taxon>Insecta</taxon>
        <taxon>Pterygota</taxon>
        <taxon>Neoptera</taxon>
        <taxon>Endopterygota</taxon>
        <taxon>Diptera</taxon>
        <taxon>Brachycera</taxon>
        <taxon>Muscomorpha</taxon>
        <taxon>Hippoboscoidea</taxon>
        <taxon>Glossinidae</taxon>
        <taxon>Glossina</taxon>
    </lineage>
</organism>
<protein>
    <recommendedName>
        <fullName evidence="2">PBC domain-containing protein</fullName>
    </recommendedName>
</protein>
<comment type="subcellular location">
    <subcellularLocation>
        <location evidence="1">Nucleus</location>
    </subcellularLocation>
</comment>
<dbReference type="AlphaFoldDB" id="A0A1B0G4P8"/>
<sequence length="106" mass="12464">MYARKQSTLEIFLWFPDFPIGNTNEEAPDPELMRLDNGCGSQASASWLSNDGTDYTIEHFDYRAKLARIRQIYHQELEKYEQACNEFITHVTNLLRERSHSSHPRD</sequence>
<dbReference type="InterPro" id="IPR005542">
    <property type="entry name" value="PBX_PBC_dom"/>
</dbReference>
<name>A0A1B0G4P8_GLOMM</name>